<evidence type="ECO:0000256" key="1">
    <source>
        <dbReference type="SAM" id="MobiDB-lite"/>
    </source>
</evidence>
<dbReference type="Proteomes" id="UP001153954">
    <property type="component" value="Unassembled WGS sequence"/>
</dbReference>
<dbReference type="AlphaFoldDB" id="A0AAU9TIH9"/>
<feature type="compositionally biased region" description="Basic and acidic residues" evidence="1">
    <location>
        <begin position="93"/>
        <end position="108"/>
    </location>
</feature>
<feature type="compositionally biased region" description="Basic residues" evidence="1">
    <location>
        <begin position="82"/>
        <end position="92"/>
    </location>
</feature>
<comment type="caution">
    <text evidence="2">The sequence shown here is derived from an EMBL/GenBank/DDBJ whole genome shotgun (WGS) entry which is preliminary data.</text>
</comment>
<protein>
    <submittedName>
        <fullName evidence="2">Uncharacterized protein</fullName>
    </submittedName>
</protein>
<reference evidence="2" key="1">
    <citation type="submission" date="2022-03" db="EMBL/GenBank/DDBJ databases">
        <authorList>
            <person name="Tunstrom K."/>
        </authorList>
    </citation>
    <scope>NUCLEOTIDE SEQUENCE</scope>
</reference>
<accession>A0AAU9TIH9</accession>
<evidence type="ECO:0000313" key="3">
    <source>
        <dbReference type="Proteomes" id="UP001153954"/>
    </source>
</evidence>
<feature type="region of interest" description="Disordered" evidence="1">
    <location>
        <begin position="79"/>
        <end position="108"/>
    </location>
</feature>
<organism evidence="2 3">
    <name type="scientific">Euphydryas editha</name>
    <name type="common">Edith's checkerspot</name>
    <dbReference type="NCBI Taxonomy" id="104508"/>
    <lineage>
        <taxon>Eukaryota</taxon>
        <taxon>Metazoa</taxon>
        <taxon>Ecdysozoa</taxon>
        <taxon>Arthropoda</taxon>
        <taxon>Hexapoda</taxon>
        <taxon>Insecta</taxon>
        <taxon>Pterygota</taxon>
        <taxon>Neoptera</taxon>
        <taxon>Endopterygota</taxon>
        <taxon>Lepidoptera</taxon>
        <taxon>Glossata</taxon>
        <taxon>Ditrysia</taxon>
        <taxon>Papilionoidea</taxon>
        <taxon>Nymphalidae</taxon>
        <taxon>Nymphalinae</taxon>
        <taxon>Euphydryas</taxon>
    </lineage>
</organism>
<proteinExistence type="predicted"/>
<sequence>MQSETETGKGCTVFHFPENHPESEFTIVLCEEHLTSLTPRKMKQCREEILRRKREMERKRYARIKNDPLKKEEMKLKSHEKYLRKKQKGTRKLVKDMTLQEHQEAKKKWKEHCCNYRNKKKREA</sequence>
<name>A0AAU9TIH9_EUPED</name>
<keyword evidence="3" id="KW-1185">Reference proteome</keyword>
<evidence type="ECO:0000313" key="2">
    <source>
        <dbReference type="EMBL" id="CAH2085757.1"/>
    </source>
</evidence>
<dbReference type="EMBL" id="CAKOGL010000004">
    <property type="protein sequence ID" value="CAH2085757.1"/>
    <property type="molecule type" value="Genomic_DNA"/>
</dbReference>
<gene>
    <name evidence="2" type="ORF">EEDITHA_LOCUS2201</name>
</gene>